<reference evidence="1 2" key="1">
    <citation type="submission" date="2020-08" db="EMBL/GenBank/DDBJ databases">
        <title>Genomic Encyclopedia of Type Strains, Phase IV (KMG-IV): sequencing the most valuable type-strain genomes for metagenomic binning, comparative biology and taxonomic classification.</title>
        <authorList>
            <person name="Goeker M."/>
        </authorList>
    </citation>
    <scope>NUCLEOTIDE SEQUENCE [LARGE SCALE GENOMIC DNA]</scope>
    <source>
        <strain evidence="1 2">DSM 100211</strain>
    </source>
</reference>
<gene>
    <name evidence="1" type="ORF">GGQ64_001315</name>
</gene>
<dbReference type="EMBL" id="JACIEE010000002">
    <property type="protein sequence ID" value="MBB3976128.1"/>
    <property type="molecule type" value="Genomic_DNA"/>
</dbReference>
<sequence>MSRLDSFIRRLTAQRDILNHICDRLELPADGPVMEIGLGNGRTFDHMRERFAGRRIVAFDRTMGAHASSVPDAADLVLGEICETGGAFRTGTAALVHADIGTGYPEKDEVTLTWLPQMVSGMLAKGGIAASGLPLDEPTLQPMEVPDSVPKDRYFLYRKV</sequence>
<dbReference type="InterPro" id="IPR029063">
    <property type="entry name" value="SAM-dependent_MTases_sf"/>
</dbReference>
<dbReference type="InterPro" id="IPR025690">
    <property type="entry name" value="Methyltransf_put"/>
</dbReference>
<proteinExistence type="predicted"/>
<organism evidence="1 2">
    <name type="scientific">Mycoplana azooxidifex</name>
    <dbReference type="NCBI Taxonomy" id="1636188"/>
    <lineage>
        <taxon>Bacteria</taxon>
        <taxon>Pseudomonadati</taxon>
        <taxon>Pseudomonadota</taxon>
        <taxon>Alphaproteobacteria</taxon>
        <taxon>Hyphomicrobiales</taxon>
        <taxon>Rhizobiaceae</taxon>
        <taxon>Mycoplana</taxon>
    </lineage>
</organism>
<evidence type="ECO:0000313" key="1">
    <source>
        <dbReference type="EMBL" id="MBB3976128.1"/>
    </source>
</evidence>
<dbReference type="RefSeq" id="WP_183800759.1">
    <property type="nucleotide sequence ID" value="NZ_JACIEE010000002.1"/>
</dbReference>
<dbReference type="Pfam" id="PF12692">
    <property type="entry name" value="Methyltransf_17"/>
    <property type="match status" value="1"/>
</dbReference>
<dbReference type="Gene3D" id="3.40.50.150">
    <property type="entry name" value="Vaccinia Virus protein VP39"/>
    <property type="match status" value="1"/>
</dbReference>
<name>A0A7W6GIF8_9HYPH</name>
<dbReference type="Proteomes" id="UP000574761">
    <property type="component" value="Unassembled WGS sequence"/>
</dbReference>
<accession>A0A7W6GIF8</accession>
<evidence type="ECO:0000313" key="2">
    <source>
        <dbReference type="Proteomes" id="UP000574761"/>
    </source>
</evidence>
<comment type="caution">
    <text evidence="1">The sequence shown here is derived from an EMBL/GenBank/DDBJ whole genome shotgun (WGS) entry which is preliminary data.</text>
</comment>
<dbReference type="AlphaFoldDB" id="A0A7W6GIF8"/>
<evidence type="ECO:0008006" key="3">
    <source>
        <dbReference type="Google" id="ProtNLM"/>
    </source>
</evidence>
<dbReference type="SUPFAM" id="SSF53335">
    <property type="entry name" value="S-adenosyl-L-methionine-dependent methyltransferases"/>
    <property type="match status" value="1"/>
</dbReference>
<keyword evidence="2" id="KW-1185">Reference proteome</keyword>
<protein>
    <recommendedName>
        <fullName evidence="3">S-adenosylmethionine-dependent methyltransferase</fullName>
    </recommendedName>
</protein>